<organism evidence="2 3">
    <name type="scientific">Virgibacillus massiliensis</name>
    <dbReference type="NCBI Taxonomy" id="1462526"/>
    <lineage>
        <taxon>Bacteria</taxon>
        <taxon>Bacillati</taxon>
        <taxon>Bacillota</taxon>
        <taxon>Bacilli</taxon>
        <taxon>Bacillales</taxon>
        <taxon>Bacillaceae</taxon>
        <taxon>Virgibacillus</taxon>
    </lineage>
</organism>
<keyword evidence="1" id="KW-0472">Membrane</keyword>
<evidence type="ECO:0000313" key="3">
    <source>
        <dbReference type="Proteomes" id="UP000028875"/>
    </source>
</evidence>
<feature type="transmembrane region" description="Helical" evidence="1">
    <location>
        <begin position="6"/>
        <end position="29"/>
    </location>
</feature>
<dbReference type="eggNOG" id="ENOG5033BFE">
    <property type="taxonomic scope" value="Bacteria"/>
</dbReference>
<accession>A0A024QGS9</accession>
<evidence type="ECO:0000256" key="1">
    <source>
        <dbReference type="SAM" id="Phobius"/>
    </source>
</evidence>
<keyword evidence="1" id="KW-1133">Transmembrane helix</keyword>
<reference evidence="3" key="2">
    <citation type="submission" date="2014-05" db="EMBL/GenBank/DDBJ databases">
        <title>Draft genome sequence of Virgibacillus massiliensis Vm-5.</title>
        <authorList>
            <person name="Khelaifia S."/>
            <person name="Croce O."/>
            <person name="Lagier J.C."/>
            <person name="Raoult D."/>
        </authorList>
    </citation>
    <scope>NUCLEOTIDE SEQUENCE [LARGE SCALE GENOMIC DNA]</scope>
    <source>
        <strain evidence="3">Vm-5</strain>
    </source>
</reference>
<dbReference type="STRING" id="1462526.BN990_03516"/>
<dbReference type="OrthoDB" id="9935033at2"/>
<reference evidence="2 3" key="1">
    <citation type="submission" date="2014-03" db="EMBL/GenBank/DDBJ databases">
        <authorList>
            <person name="Urmite Genomes U."/>
        </authorList>
    </citation>
    <scope>NUCLEOTIDE SEQUENCE [LARGE SCALE GENOMIC DNA]</scope>
    <source>
        <strain evidence="2 3">Vm-5</strain>
    </source>
</reference>
<dbReference type="RefSeq" id="WP_021288845.1">
    <property type="nucleotide sequence ID" value="NZ_BNER01000007.1"/>
</dbReference>
<dbReference type="AlphaFoldDB" id="A0A024QGS9"/>
<dbReference type="Proteomes" id="UP000028875">
    <property type="component" value="Unassembled WGS sequence"/>
</dbReference>
<keyword evidence="3" id="KW-1185">Reference proteome</keyword>
<name>A0A024QGS9_9BACI</name>
<comment type="caution">
    <text evidence="2">The sequence shown here is derived from an EMBL/GenBank/DDBJ whole genome shotgun (WGS) entry which is preliminary data.</text>
</comment>
<dbReference type="EMBL" id="CCDP010000002">
    <property type="protein sequence ID" value="CDQ41161.1"/>
    <property type="molecule type" value="Genomic_DNA"/>
</dbReference>
<gene>
    <name evidence="2" type="ORF">BN990_03516</name>
</gene>
<proteinExistence type="predicted"/>
<sequence>MDSETMFGLAGMLFVVLIIGLAVVLLVSLTKVWQTKNQTSKEEVYQNLAAEVIEVQKASNAHQEKISTDMEEVKAKVVSMEKMLKEVE</sequence>
<keyword evidence="1" id="KW-0812">Transmembrane</keyword>
<evidence type="ECO:0000313" key="2">
    <source>
        <dbReference type="EMBL" id="CDQ41161.1"/>
    </source>
</evidence>
<protein>
    <submittedName>
        <fullName evidence="2">Uncharacterized protein</fullName>
    </submittedName>
</protein>